<evidence type="ECO:0000313" key="2">
    <source>
        <dbReference type="Proteomes" id="UP000221860"/>
    </source>
</evidence>
<evidence type="ECO:0000313" key="1">
    <source>
        <dbReference type="EMBL" id="PHP26736.1"/>
    </source>
</evidence>
<keyword evidence="2" id="KW-1185">Reference proteome</keyword>
<dbReference type="Proteomes" id="UP000221860">
    <property type="component" value="Unassembled WGS sequence"/>
</dbReference>
<organism evidence="1 2">
    <name type="scientific">Limimaricola cinnabarinus</name>
    <dbReference type="NCBI Taxonomy" id="1125964"/>
    <lineage>
        <taxon>Bacteria</taxon>
        <taxon>Pseudomonadati</taxon>
        <taxon>Pseudomonadota</taxon>
        <taxon>Alphaproteobacteria</taxon>
        <taxon>Rhodobacterales</taxon>
        <taxon>Paracoccaceae</taxon>
        <taxon>Limimaricola</taxon>
    </lineage>
</organism>
<dbReference type="AlphaFoldDB" id="A0A2G1MDD3"/>
<dbReference type="PROSITE" id="PS51257">
    <property type="entry name" value="PROKAR_LIPOPROTEIN"/>
    <property type="match status" value="1"/>
</dbReference>
<name>A0A2G1MDD3_9RHOB</name>
<sequence>MPREGFMGLACAAVLAGCGGGGQVADLPPPHFDRAAFGRLLDRPAAFDLPRGGSARYEGGFAADIREADITPSGRIEGGLTLDLDFANASTVLPVEGRLHDISGAFLGEAVAIDSLPLVPGQGRLALTRDGARRSGEVAAGFGAELPLAGESRRLDITIESPLRGRGGRVLAGEVSGTILTAPYTDQPHVLTGQFHATTE</sequence>
<accession>A0A2G1MDD3</accession>
<dbReference type="RefSeq" id="WP_099278133.1">
    <property type="nucleotide sequence ID" value="NZ_KZ304969.1"/>
</dbReference>
<proteinExistence type="predicted"/>
<reference evidence="1 2" key="1">
    <citation type="submission" date="2017-08" db="EMBL/GenBank/DDBJ databases">
        <title>Draft Genome Sequence of Loktanella cinnabarina Strain XM1, Isolated from Coastal Surface Water.</title>
        <authorList>
            <person name="Ma R."/>
            <person name="Wang J."/>
            <person name="Wang Q."/>
            <person name="Ma Z."/>
            <person name="Li J."/>
            <person name="Chen L."/>
        </authorList>
    </citation>
    <scope>NUCLEOTIDE SEQUENCE [LARGE SCALE GENOMIC DNA]</scope>
    <source>
        <strain evidence="1 2">XM1</strain>
    </source>
</reference>
<gene>
    <name evidence="1" type="ORF">CJ301_14680</name>
</gene>
<dbReference type="OrthoDB" id="7854498at2"/>
<dbReference type="EMBL" id="NQWH01000026">
    <property type="protein sequence ID" value="PHP26736.1"/>
    <property type="molecule type" value="Genomic_DNA"/>
</dbReference>
<protein>
    <submittedName>
        <fullName evidence="1">Uncharacterized protein</fullName>
    </submittedName>
</protein>
<comment type="caution">
    <text evidence="1">The sequence shown here is derived from an EMBL/GenBank/DDBJ whole genome shotgun (WGS) entry which is preliminary data.</text>
</comment>